<dbReference type="EMBL" id="WWNE01000004">
    <property type="protein sequence ID" value="NBG65115.1"/>
    <property type="molecule type" value="Genomic_DNA"/>
</dbReference>
<keyword evidence="4" id="KW-1185">Reference proteome</keyword>
<dbReference type="AlphaFoldDB" id="A0A6N9NKE7"/>
<evidence type="ECO:0000313" key="3">
    <source>
        <dbReference type="EMBL" id="NBG65115.1"/>
    </source>
</evidence>
<dbReference type="SUPFAM" id="SSF52172">
    <property type="entry name" value="CheY-like"/>
    <property type="match status" value="1"/>
</dbReference>
<organism evidence="3 4">
    <name type="scientific">Acidiluteibacter ferrifornacis</name>
    <dbReference type="NCBI Taxonomy" id="2692424"/>
    <lineage>
        <taxon>Bacteria</taxon>
        <taxon>Pseudomonadati</taxon>
        <taxon>Bacteroidota</taxon>
        <taxon>Flavobacteriia</taxon>
        <taxon>Flavobacteriales</taxon>
        <taxon>Cryomorphaceae</taxon>
        <taxon>Acidiluteibacter</taxon>
    </lineage>
</organism>
<evidence type="ECO:0000313" key="4">
    <source>
        <dbReference type="Proteomes" id="UP000470771"/>
    </source>
</evidence>
<dbReference type="PROSITE" id="PS50110">
    <property type="entry name" value="RESPONSE_REGULATORY"/>
    <property type="match status" value="1"/>
</dbReference>
<keyword evidence="1" id="KW-0597">Phosphoprotein</keyword>
<reference evidence="3 4" key="1">
    <citation type="submission" date="2019-12" db="EMBL/GenBank/DDBJ databases">
        <authorList>
            <person name="Zhao J."/>
        </authorList>
    </citation>
    <scope>NUCLEOTIDE SEQUENCE [LARGE SCALE GENOMIC DNA]</scope>
    <source>
        <strain evidence="3 4">S-15</strain>
    </source>
</reference>
<dbReference type="InterPro" id="IPR011006">
    <property type="entry name" value="CheY-like_superfamily"/>
</dbReference>
<comment type="caution">
    <text evidence="3">The sequence shown here is derived from an EMBL/GenBank/DDBJ whole genome shotgun (WGS) entry which is preliminary data.</text>
</comment>
<protein>
    <submittedName>
        <fullName evidence="3">Response regulator</fullName>
    </submittedName>
</protein>
<dbReference type="InterPro" id="IPR001789">
    <property type="entry name" value="Sig_transdc_resp-reg_receiver"/>
</dbReference>
<proteinExistence type="predicted"/>
<evidence type="ECO:0000259" key="2">
    <source>
        <dbReference type="PROSITE" id="PS50110"/>
    </source>
</evidence>
<gene>
    <name evidence="3" type="ORF">GQN54_03245</name>
</gene>
<evidence type="ECO:0000256" key="1">
    <source>
        <dbReference type="PROSITE-ProRule" id="PRU00169"/>
    </source>
</evidence>
<sequence>MNKLKRILLIDDDFVTNFINENLIKEMGIAEEILCFKNGKEAIDFFKNRDSSQPPIDLVFLDLNMPVMDGFQFMEAYHKLEKKSTSEVIVAMLTSSSLEKEKEIADQLGVQEHLNKPLTKEKINQLFLKYYS</sequence>
<dbReference type="RefSeq" id="WP_160631944.1">
    <property type="nucleotide sequence ID" value="NZ_WWNE01000004.1"/>
</dbReference>
<dbReference type="CDD" id="cd17546">
    <property type="entry name" value="REC_hyHK_CKI1_RcsC-like"/>
    <property type="match status" value="1"/>
</dbReference>
<dbReference type="PANTHER" id="PTHR44520:SF2">
    <property type="entry name" value="RESPONSE REGULATOR RCP1"/>
    <property type="match status" value="1"/>
</dbReference>
<accession>A0A6N9NKE7</accession>
<feature type="domain" description="Response regulatory" evidence="2">
    <location>
        <begin position="6"/>
        <end position="131"/>
    </location>
</feature>
<dbReference type="Gene3D" id="3.40.50.2300">
    <property type="match status" value="1"/>
</dbReference>
<dbReference type="Proteomes" id="UP000470771">
    <property type="component" value="Unassembled WGS sequence"/>
</dbReference>
<dbReference type="Pfam" id="PF00072">
    <property type="entry name" value="Response_reg"/>
    <property type="match status" value="1"/>
</dbReference>
<dbReference type="PANTHER" id="PTHR44520">
    <property type="entry name" value="RESPONSE REGULATOR RCP1-RELATED"/>
    <property type="match status" value="1"/>
</dbReference>
<feature type="modified residue" description="4-aspartylphosphate" evidence="1">
    <location>
        <position position="62"/>
    </location>
</feature>
<dbReference type="SMART" id="SM00448">
    <property type="entry name" value="REC"/>
    <property type="match status" value="1"/>
</dbReference>
<dbReference type="InterPro" id="IPR052893">
    <property type="entry name" value="TCS_response_regulator"/>
</dbReference>
<dbReference type="GO" id="GO:0000160">
    <property type="term" value="P:phosphorelay signal transduction system"/>
    <property type="evidence" value="ECO:0007669"/>
    <property type="project" value="InterPro"/>
</dbReference>
<name>A0A6N9NKE7_9FLAO</name>